<proteinExistence type="predicted"/>
<dbReference type="KEGG" id="tpol:Mal48_43890"/>
<gene>
    <name evidence="1" type="ORF">Mal48_43890</name>
</gene>
<organism evidence="1 2">
    <name type="scientific">Thalassoglobus polymorphus</name>
    <dbReference type="NCBI Taxonomy" id="2527994"/>
    <lineage>
        <taxon>Bacteria</taxon>
        <taxon>Pseudomonadati</taxon>
        <taxon>Planctomycetota</taxon>
        <taxon>Planctomycetia</taxon>
        <taxon>Planctomycetales</taxon>
        <taxon>Planctomycetaceae</taxon>
        <taxon>Thalassoglobus</taxon>
    </lineage>
</organism>
<reference evidence="1 2" key="1">
    <citation type="submission" date="2019-02" db="EMBL/GenBank/DDBJ databases">
        <title>Deep-cultivation of Planctomycetes and their phenomic and genomic characterization uncovers novel biology.</title>
        <authorList>
            <person name="Wiegand S."/>
            <person name="Jogler M."/>
            <person name="Boedeker C."/>
            <person name="Pinto D."/>
            <person name="Vollmers J."/>
            <person name="Rivas-Marin E."/>
            <person name="Kohn T."/>
            <person name="Peeters S.H."/>
            <person name="Heuer A."/>
            <person name="Rast P."/>
            <person name="Oberbeckmann S."/>
            <person name="Bunk B."/>
            <person name="Jeske O."/>
            <person name="Meyerdierks A."/>
            <person name="Storesund J.E."/>
            <person name="Kallscheuer N."/>
            <person name="Luecker S."/>
            <person name="Lage O.M."/>
            <person name="Pohl T."/>
            <person name="Merkel B.J."/>
            <person name="Hornburger P."/>
            <person name="Mueller R.-W."/>
            <person name="Bruemmer F."/>
            <person name="Labrenz M."/>
            <person name="Spormann A.M."/>
            <person name="Op den Camp H."/>
            <person name="Overmann J."/>
            <person name="Amann R."/>
            <person name="Jetten M.S.M."/>
            <person name="Mascher T."/>
            <person name="Medema M.H."/>
            <person name="Devos D.P."/>
            <person name="Kaster A.-K."/>
            <person name="Ovreas L."/>
            <person name="Rohde M."/>
            <person name="Galperin M.Y."/>
            <person name="Jogler C."/>
        </authorList>
    </citation>
    <scope>NUCLEOTIDE SEQUENCE [LARGE SCALE GENOMIC DNA]</scope>
    <source>
        <strain evidence="1 2">Mal48</strain>
    </source>
</reference>
<evidence type="ECO:0000313" key="1">
    <source>
        <dbReference type="EMBL" id="QDT35114.1"/>
    </source>
</evidence>
<protein>
    <submittedName>
        <fullName evidence="1">Uncharacterized protein</fullName>
    </submittedName>
</protein>
<evidence type="ECO:0000313" key="2">
    <source>
        <dbReference type="Proteomes" id="UP000315724"/>
    </source>
</evidence>
<dbReference type="EMBL" id="CP036267">
    <property type="protein sequence ID" value="QDT35114.1"/>
    <property type="molecule type" value="Genomic_DNA"/>
</dbReference>
<sequence>MGMLTKKSSGIARKEDSHFQGDIQDLIQLRMATYSSLIGLLLINVDELVGVQQNVADVD</sequence>
<accession>A0A517QTZ2</accession>
<name>A0A517QTZ2_9PLAN</name>
<keyword evidence="2" id="KW-1185">Reference proteome</keyword>
<dbReference type="AlphaFoldDB" id="A0A517QTZ2"/>
<dbReference type="Proteomes" id="UP000315724">
    <property type="component" value="Chromosome"/>
</dbReference>